<protein>
    <submittedName>
        <fullName evidence="1">Uncharacterized protein</fullName>
    </submittedName>
</protein>
<evidence type="ECO:0000313" key="2">
    <source>
        <dbReference type="Proteomes" id="UP000321570"/>
    </source>
</evidence>
<reference evidence="1 2" key="1">
    <citation type="submission" date="2019-07" db="EMBL/GenBank/DDBJ databases">
        <authorList>
            <person name="Jastrzebski P J."/>
            <person name="Paukszto L."/>
            <person name="Jastrzebski P J."/>
        </authorList>
    </citation>
    <scope>NUCLEOTIDE SEQUENCE [LARGE SCALE GENOMIC DNA]</scope>
    <source>
        <strain evidence="1 2">WMS-il1</strain>
    </source>
</reference>
<evidence type="ECO:0000313" key="1">
    <source>
        <dbReference type="EMBL" id="VUZ50469.1"/>
    </source>
</evidence>
<accession>A0A564YTZ1</accession>
<organism evidence="1 2">
    <name type="scientific">Hymenolepis diminuta</name>
    <name type="common">Rat tapeworm</name>
    <dbReference type="NCBI Taxonomy" id="6216"/>
    <lineage>
        <taxon>Eukaryota</taxon>
        <taxon>Metazoa</taxon>
        <taxon>Spiralia</taxon>
        <taxon>Lophotrochozoa</taxon>
        <taxon>Platyhelminthes</taxon>
        <taxon>Cestoda</taxon>
        <taxon>Eucestoda</taxon>
        <taxon>Cyclophyllidea</taxon>
        <taxon>Hymenolepididae</taxon>
        <taxon>Hymenolepis</taxon>
    </lineage>
</organism>
<proteinExistence type="predicted"/>
<name>A0A564YTZ1_HYMDI</name>
<gene>
    <name evidence="1" type="ORF">WMSIL1_LOCUS9484</name>
</gene>
<dbReference type="Proteomes" id="UP000321570">
    <property type="component" value="Unassembled WGS sequence"/>
</dbReference>
<sequence length="69" mass="8172">REFLFLEAEFYVYEISSHQVQITCLLKGLITEVARLVYDVLRKSSTIPHDDFKFAILEFMKEPKLEFGK</sequence>
<feature type="non-terminal residue" evidence="1">
    <location>
        <position position="1"/>
    </location>
</feature>
<keyword evidence="2" id="KW-1185">Reference proteome</keyword>
<dbReference type="EMBL" id="CABIJS010000377">
    <property type="protein sequence ID" value="VUZ50469.1"/>
    <property type="molecule type" value="Genomic_DNA"/>
</dbReference>
<dbReference type="AlphaFoldDB" id="A0A564YTZ1"/>